<feature type="compositionally biased region" description="Basic residues" evidence="1">
    <location>
        <begin position="1"/>
        <end position="10"/>
    </location>
</feature>
<keyword evidence="3" id="KW-1185">Reference proteome</keyword>
<accession>A0ABP6MQ15</accession>
<dbReference type="Proteomes" id="UP001500893">
    <property type="component" value="Unassembled WGS sequence"/>
</dbReference>
<feature type="compositionally biased region" description="Polar residues" evidence="1">
    <location>
        <begin position="143"/>
        <end position="158"/>
    </location>
</feature>
<gene>
    <name evidence="2" type="ORF">GCM10010521_03990</name>
</gene>
<feature type="compositionally biased region" description="Gly residues" evidence="1">
    <location>
        <begin position="74"/>
        <end position="83"/>
    </location>
</feature>
<evidence type="ECO:0000313" key="2">
    <source>
        <dbReference type="EMBL" id="GAA3119757.1"/>
    </source>
</evidence>
<organism evidence="2 3">
    <name type="scientific">Streptomyces rameus</name>
    <dbReference type="NCBI Taxonomy" id="68261"/>
    <lineage>
        <taxon>Bacteria</taxon>
        <taxon>Bacillati</taxon>
        <taxon>Actinomycetota</taxon>
        <taxon>Actinomycetes</taxon>
        <taxon>Kitasatosporales</taxon>
        <taxon>Streptomycetaceae</taxon>
        <taxon>Streptomyces</taxon>
    </lineage>
</organism>
<name>A0ABP6MQ15_9ACTN</name>
<feature type="region of interest" description="Disordered" evidence="1">
    <location>
        <begin position="1"/>
        <end position="96"/>
    </location>
</feature>
<proteinExistence type="predicted"/>
<reference evidence="3" key="1">
    <citation type="journal article" date="2019" name="Int. J. Syst. Evol. Microbiol.">
        <title>The Global Catalogue of Microorganisms (GCM) 10K type strain sequencing project: providing services to taxonomists for standard genome sequencing and annotation.</title>
        <authorList>
            <consortium name="The Broad Institute Genomics Platform"/>
            <consortium name="The Broad Institute Genome Sequencing Center for Infectious Disease"/>
            <person name="Wu L."/>
            <person name="Ma J."/>
        </authorList>
    </citation>
    <scope>NUCLEOTIDE SEQUENCE [LARGE SCALE GENOMIC DNA]</scope>
    <source>
        <strain evidence="3">JCM 11574</strain>
    </source>
</reference>
<comment type="caution">
    <text evidence="2">The sequence shown here is derived from an EMBL/GenBank/DDBJ whole genome shotgun (WGS) entry which is preliminary data.</text>
</comment>
<evidence type="ECO:0000313" key="3">
    <source>
        <dbReference type="Proteomes" id="UP001500893"/>
    </source>
</evidence>
<feature type="compositionally biased region" description="Basic and acidic residues" evidence="1">
    <location>
        <begin position="39"/>
        <end position="48"/>
    </location>
</feature>
<protein>
    <submittedName>
        <fullName evidence="2">Uncharacterized protein</fullName>
    </submittedName>
</protein>
<dbReference type="EMBL" id="BAAAVM010000003">
    <property type="protein sequence ID" value="GAA3119757.1"/>
    <property type="molecule type" value="Genomic_DNA"/>
</dbReference>
<sequence>MPCRSLRRSSGHWGAQPEAVVGEDDVDGVADALGGRDTVTQRHVDDRVPGAGGEGEQAREPVQPVVVAAEHPDGIGGAQGGVAQGVPGLDDPVRVRARPGPELAQSQPHVRCLMCGASWQLGRGPQGRSATEIPPSSVEASRAANSSTGGRSPFATAS</sequence>
<feature type="region of interest" description="Disordered" evidence="1">
    <location>
        <begin position="120"/>
        <end position="158"/>
    </location>
</feature>
<evidence type="ECO:0000256" key="1">
    <source>
        <dbReference type="SAM" id="MobiDB-lite"/>
    </source>
</evidence>